<dbReference type="PANTHER" id="PTHR13812">
    <property type="entry name" value="KETIMINE REDUCTASE MU-CRYSTALLIN"/>
    <property type="match status" value="1"/>
</dbReference>
<name>A0A975HFI2_9SPHN</name>
<dbReference type="RefSeq" id="WP_011951896.1">
    <property type="nucleotide sequence ID" value="NZ_CP059319.1"/>
</dbReference>
<dbReference type="Gene3D" id="3.30.1780.10">
    <property type="entry name" value="ornithine cyclodeaminase, domain 1"/>
    <property type="match status" value="1"/>
</dbReference>
<dbReference type="NCBIfam" id="NF005762">
    <property type="entry name" value="PRK07589.1"/>
    <property type="match status" value="1"/>
</dbReference>
<dbReference type="AlphaFoldDB" id="A0A975HFI2"/>
<dbReference type="InterPro" id="IPR036291">
    <property type="entry name" value="NAD(P)-bd_dom_sf"/>
</dbReference>
<organism evidence="1 2">
    <name type="scientific">Rhizorhabdus wittichii</name>
    <dbReference type="NCBI Taxonomy" id="160791"/>
    <lineage>
        <taxon>Bacteria</taxon>
        <taxon>Pseudomonadati</taxon>
        <taxon>Pseudomonadota</taxon>
        <taxon>Alphaproteobacteria</taxon>
        <taxon>Sphingomonadales</taxon>
        <taxon>Sphingomonadaceae</taxon>
        <taxon>Rhizorhabdus</taxon>
    </lineage>
</organism>
<dbReference type="OMA" id="FMTPLFD"/>
<dbReference type="EMBL" id="CP059319">
    <property type="protein sequence ID" value="QTH23413.1"/>
    <property type="molecule type" value="Genomic_DNA"/>
</dbReference>
<evidence type="ECO:0000313" key="2">
    <source>
        <dbReference type="Proteomes" id="UP000664914"/>
    </source>
</evidence>
<evidence type="ECO:0000313" key="1">
    <source>
        <dbReference type="EMBL" id="QTH23413.1"/>
    </source>
</evidence>
<reference evidence="1" key="2">
    <citation type="submission" date="2021-04" db="EMBL/GenBank/DDBJ databases">
        <title>Isolation and genomic analysis of the ibuprofen-degrading bacterium Sphingomonas strain MPO218.</title>
        <authorList>
            <person name="Aulestia M."/>
            <person name="Flores A."/>
            <person name="Mangas E.L."/>
            <person name="Perez-Pulido A.J."/>
            <person name="Santero E."/>
            <person name="Camacho E.M."/>
        </authorList>
    </citation>
    <scope>NUCLEOTIDE SEQUENCE</scope>
    <source>
        <strain evidence="1">MPO218</strain>
    </source>
</reference>
<protein>
    <submittedName>
        <fullName evidence="1">Ornithine cyclodeaminase</fullName>
    </submittedName>
</protein>
<dbReference type="Proteomes" id="UP000664914">
    <property type="component" value="Chromosome"/>
</dbReference>
<dbReference type="InterPro" id="IPR003462">
    <property type="entry name" value="ODC_Mu_crystall"/>
</dbReference>
<dbReference type="Gene3D" id="3.40.50.720">
    <property type="entry name" value="NAD(P)-binding Rossmann-like Domain"/>
    <property type="match status" value="1"/>
</dbReference>
<sequence>MPLNTVPFVSVDHMMRIVLDIGVERVLVELADYVEDDFRRWDCFDKTPRVASHSREGVIELMPTSDGEVYGFKYVNGHPSNMQRGLQTVTAFGVLAAVDSGYPLMLSEMTLLTALRTAATSAVAARHLAPADAHRMAIIGNGAQAEFQALAFKAILGITEISLYDIDPAATRKCVGNLRSHGFDIRVANSAEEAVQGAQIVTTVTADKQYATILTDNMIGSGVHINAIGGDCPGKTELHRDILLRSSIFVEFTPQTRIEGEIQQLAPDHPVSELWEVIAGRAEGRTSPDQITLFDSVGFAIEDFAALRYLRDRLADTRHFVELDMIADPDDPRDLFGMLMRAREYC</sequence>
<dbReference type="SUPFAM" id="SSF51735">
    <property type="entry name" value="NAD(P)-binding Rossmann-fold domains"/>
    <property type="match status" value="1"/>
</dbReference>
<gene>
    <name evidence="1" type="ORF">HRJ34_07905</name>
</gene>
<accession>A0A975HFI2</accession>
<reference evidence="1" key="1">
    <citation type="submission" date="2020-07" db="EMBL/GenBank/DDBJ databases">
        <authorList>
            <person name="Camacho E."/>
        </authorList>
    </citation>
    <scope>NUCLEOTIDE SEQUENCE</scope>
    <source>
        <strain evidence="1">MPO218</strain>
    </source>
</reference>
<proteinExistence type="predicted"/>
<dbReference type="InterPro" id="IPR023401">
    <property type="entry name" value="ODC_N"/>
</dbReference>
<dbReference type="PANTHER" id="PTHR13812:SF19">
    <property type="entry name" value="KETIMINE REDUCTASE MU-CRYSTALLIN"/>
    <property type="match status" value="1"/>
</dbReference>
<dbReference type="Pfam" id="PF02423">
    <property type="entry name" value="OCD_Mu_crystall"/>
    <property type="match status" value="1"/>
</dbReference>